<evidence type="ECO:0000313" key="6">
    <source>
        <dbReference type="EMBL" id="OGD56721.1"/>
    </source>
</evidence>
<dbReference type="EMBL" id="MEZT01000014">
    <property type="protein sequence ID" value="OGD56721.1"/>
    <property type="molecule type" value="Genomic_DNA"/>
</dbReference>
<accession>A0A1F5DNX7</accession>
<dbReference type="PANTHER" id="PTHR30258">
    <property type="entry name" value="TYPE II SECRETION SYSTEM PROTEIN GSPE-RELATED"/>
    <property type="match status" value="1"/>
</dbReference>
<comment type="caution">
    <text evidence="6">The sequence shown here is derived from an EMBL/GenBank/DDBJ whole genome shotgun (WGS) entry which is preliminary data.</text>
</comment>
<dbReference type="GO" id="GO:0005886">
    <property type="term" value="C:plasma membrane"/>
    <property type="evidence" value="ECO:0007669"/>
    <property type="project" value="TreeGrafter"/>
</dbReference>
<dbReference type="SUPFAM" id="SSF52540">
    <property type="entry name" value="P-loop containing nucleoside triphosphate hydrolases"/>
    <property type="match status" value="1"/>
</dbReference>
<dbReference type="InterPro" id="IPR027417">
    <property type="entry name" value="P-loop_NTPase"/>
</dbReference>
<dbReference type="CDD" id="cd01129">
    <property type="entry name" value="PulE-GspE-like"/>
    <property type="match status" value="1"/>
</dbReference>
<dbReference type="FunFam" id="3.40.50.300:FF:000398">
    <property type="entry name" value="Type IV pilus assembly ATPase PilB"/>
    <property type="match status" value="1"/>
</dbReference>
<name>A0A1F5DNX7_9BACT</name>
<protein>
    <recommendedName>
        <fullName evidence="5">AAA+ ATPase domain-containing protein</fullName>
    </recommendedName>
</protein>
<dbReference type="GO" id="GO:0016887">
    <property type="term" value="F:ATP hydrolysis activity"/>
    <property type="evidence" value="ECO:0007669"/>
    <property type="project" value="TreeGrafter"/>
</dbReference>
<evidence type="ECO:0000256" key="2">
    <source>
        <dbReference type="ARBA" id="ARBA00022741"/>
    </source>
</evidence>
<proteinExistence type="inferred from homology"/>
<dbReference type="GO" id="GO:0005524">
    <property type="term" value="F:ATP binding"/>
    <property type="evidence" value="ECO:0007669"/>
    <property type="project" value="UniProtKB-KW"/>
</dbReference>
<keyword evidence="2" id="KW-0547">Nucleotide-binding</keyword>
<feature type="domain" description="AAA+ ATPase" evidence="5">
    <location>
        <begin position="499"/>
        <end position="620"/>
    </location>
</feature>
<comment type="similarity">
    <text evidence="1">Belongs to the GSP E family.</text>
</comment>
<organism evidence="6 7">
    <name type="scientific">Candidatus Berkelbacteria bacterium RBG_13_40_8</name>
    <dbReference type="NCBI Taxonomy" id="1797467"/>
    <lineage>
        <taxon>Bacteria</taxon>
        <taxon>Candidatus Berkelbacteria</taxon>
    </lineage>
</organism>
<evidence type="ECO:0000256" key="3">
    <source>
        <dbReference type="ARBA" id="ARBA00022840"/>
    </source>
</evidence>
<dbReference type="InterPro" id="IPR007831">
    <property type="entry name" value="T2SS_GspE_N"/>
</dbReference>
<dbReference type="InterPro" id="IPR003593">
    <property type="entry name" value="AAA+_ATPase"/>
</dbReference>
<evidence type="ECO:0000259" key="5">
    <source>
        <dbReference type="SMART" id="SM00382"/>
    </source>
</evidence>
<dbReference type="Pfam" id="PF00437">
    <property type="entry name" value="T2SSE"/>
    <property type="match status" value="1"/>
</dbReference>
<dbReference type="SMART" id="SM00382">
    <property type="entry name" value="AAA"/>
    <property type="match status" value="1"/>
</dbReference>
<dbReference type="InterPro" id="IPR037257">
    <property type="entry name" value="T2SS_E_N_sf"/>
</dbReference>
<feature type="compositionally biased region" description="Pro residues" evidence="4">
    <location>
        <begin position="297"/>
        <end position="309"/>
    </location>
</feature>
<gene>
    <name evidence="6" type="ORF">A2V71_04230</name>
</gene>
<dbReference type="Proteomes" id="UP000178764">
    <property type="component" value="Unassembled WGS sequence"/>
</dbReference>
<evidence type="ECO:0000256" key="4">
    <source>
        <dbReference type="SAM" id="MobiDB-lite"/>
    </source>
</evidence>
<dbReference type="Gene3D" id="3.40.50.300">
    <property type="entry name" value="P-loop containing nucleotide triphosphate hydrolases"/>
    <property type="match status" value="1"/>
</dbReference>
<evidence type="ECO:0000313" key="7">
    <source>
        <dbReference type="Proteomes" id="UP000178764"/>
    </source>
</evidence>
<feature type="region of interest" description="Disordered" evidence="4">
    <location>
        <begin position="260"/>
        <end position="314"/>
    </location>
</feature>
<dbReference type="PANTHER" id="PTHR30258:SF1">
    <property type="entry name" value="PROTEIN TRANSPORT PROTEIN HOFB HOMOLOG"/>
    <property type="match status" value="1"/>
</dbReference>
<dbReference type="AlphaFoldDB" id="A0A1F5DNX7"/>
<dbReference type="SUPFAM" id="SSF160246">
    <property type="entry name" value="EspE N-terminal domain-like"/>
    <property type="match status" value="2"/>
</dbReference>
<evidence type="ECO:0000256" key="1">
    <source>
        <dbReference type="ARBA" id="ARBA00006611"/>
    </source>
</evidence>
<sequence>MSNKTILNILLERNRITQTEASGFAQNATNLDIEKKLRDEKTVTSEDIAKAYALLYDLPFIRLENYNVSSAAFQLIPQDLIEKYKILAFEKEGDISGGKVKLALGSPGDLKINPPTVISDLKNKKGVSVDLYITTPEDIEKVAAKFSQNSPPPPVQITKLDHHVQYSQISDLKSVDLKNIKIPYEIISKFPIEISKKYRIIVFDSPSPSMIRVAVSDPYDRKVQEILDFVRQKNEIAIEEFVASPGDILDAIKAYYKKPGPIPKPEPPPPKPAAVSATAPAQEFPKAPIFPARPRQETPPPTPLKPPARPTFIRRPEEEVAEVTQTQGVYETEPAQEAPESDLDKFLGQEVNSVETLKQIAQSGNIPQILAASVALAVMKKASDIHIEPEEDSLRIRFRVDGVLRDIIKMPLEIQAAIISRIKILSHLKIDEMRIPQDGRFDVKTHGHEIDLRVSTLPTVRGEKAALRILDKTKSIYTFEELGIAGRNLKILEENIKKPFGVILATGPTGSGKSTTLYSILQKISNPQVNVITLEDPVEYEIPGINQCQVKPKIGFSFAEGLRSVLRQDPNIIMVGEIRDAETAGMATHAALTGHLVLTTLHTNDAAGALPRLINMGIEPFLITSSINAIIGQRLVRKICSKCKKEIKLPDPLLNEISKDLEKFNLQKPYKFYEGAGCAECNQGFSGRIGIYEVLAMSEKVEEIAIRRRPASEILSAAIEEGMVTMKQDGLIKAIKGVTTVSEVLRVTTSG</sequence>
<feature type="compositionally biased region" description="Pro residues" evidence="4">
    <location>
        <begin position="260"/>
        <end position="272"/>
    </location>
</feature>
<dbReference type="Gene3D" id="3.30.450.90">
    <property type="match status" value="1"/>
</dbReference>
<dbReference type="Gene3D" id="3.30.300.160">
    <property type="entry name" value="Type II secretion system, protein E, N-terminal domain"/>
    <property type="match status" value="1"/>
</dbReference>
<reference evidence="6 7" key="1">
    <citation type="journal article" date="2016" name="Nat. Commun.">
        <title>Thousands of microbial genomes shed light on interconnected biogeochemical processes in an aquifer system.</title>
        <authorList>
            <person name="Anantharaman K."/>
            <person name="Brown C.T."/>
            <person name="Hug L.A."/>
            <person name="Sharon I."/>
            <person name="Castelle C.J."/>
            <person name="Probst A.J."/>
            <person name="Thomas B.C."/>
            <person name="Singh A."/>
            <person name="Wilkins M.J."/>
            <person name="Karaoz U."/>
            <person name="Brodie E.L."/>
            <person name="Williams K.H."/>
            <person name="Hubbard S.S."/>
            <person name="Banfield J.F."/>
        </authorList>
    </citation>
    <scope>NUCLEOTIDE SEQUENCE [LARGE SCALE GENOMIC DNA]</scope>
</reference>
<dbReference type="Pfam" id="PF05157">
    <property type="entry name" value="MshEN"/>
    <property type="match status" value="2"/>
</dbReference>
<keyword evidence="3" id="KW-0067">ATP-binding</keyword>
<dbReference type="InterPro" id="IPR001482">
    <property type="entry name" value="T2SS/T4SS_dom"/>
</dbReference>